<keyword evidence="3" id="KW-1185">Reference proteome</keyword>
<evidence type="ECO:0000256" key="1">
    <source>
        <dbReference type="SAM" id="MobiDB-lite"/>
    </source>
</evidence>
<comment type="caution">
    <text evidence="2">The sequence shown here is derived from an EMBL/GenBank/DDBJ whole genome shotgun (WGS) entry which is preliminary data.</text>
</comment>
<feature type="compositionally biased region" description="Low complexity" evidence="1">
    <location>
        <begin position="25"/>
        <end position="41"/>
    </location>
</feature>
<feature type="region of interest" description="Disordered" evidence="1">
    <location>
        <begin position="71"/>
        <end position="202"/>
    </location>
</feature>
<feature type="compositionally biased region" description="Polar residues" evidence="1">
    <location>
        <begin position="160"/>
        <end position="190"/>
    </location>
</feature>
<reference evidence="2" key="1">
    <citation type="submission" date="2021-03" db="EMBL/GenBank/DDBJ databases">
        <authorList>
            <person name="Tran Van P."/>
        </authorList>
    </citation>
    <scope>NUCLEOTIDE SEQUENCE</scope>
</reference>
<organism evidence="2 3">
    <name type="scientific">Timema podura</name>
    <name type="common">Walking stick</name>
    <dbReference type="NCBI Taxonomy" id="61482"/>
    <lineage>
        <taxon>Eukaryota</taxon>
        <taxon>Metazoa</taxon>
        <taxon>Ecdysozoa</taxon>
        <taxon>Arthropoda</taxon>
        <taxon>Hexapoda</taxon>
        <taxon>Insecta</taxon>
        <taxon>Pterygota</taxon>
        <taxon>Neoptera</taxon>
        <taxon>Polyneoptera</taxon>
        <taxon>Phasmatodea</taxon>
        <taxon>Timematodea</taxon>
        <taxon>Timematoidea</taxon>
        <taxon>Timematidae</taxon>
        <taxon>Timema</taxon>
    </lineage>
</organism>
<sequence>MFLEDCRSCLRSPQIPSPKSRNCKQQQPQQQSPTQQQQQQQQHHKFNPYQGVNQSAQAQMAFQQNVRGSMNLGVRGNLPSAPPRYPSPIQRPVVYQQGGASSGSGAMMSGNRHRSSHPTPTRPVGMNKMQGQGGHHYYGSNLKMDTSSDGKNEIIENKLSDGSPNVGNAGGTSSANKPLPASNSQQQNSEVNKEESSTPNVE</sequence>
<proteinExistence type="predicted"/>
<dbReference type="Proteomes" id="UP001153148">
    <property type="component" value="Unassembled WGS sequence"/>
</dbReference>
<evidence type="ECO:0000313" key="2">
    <source>
        <dbReference type="EMBL" id="CAG2056700.1"/>
    </source>
</evidence>
<feature type="compositionally biased region" description="Basic and acidic residues" evidence="1">
    <location>
        <begin position="146"/>
        <end position="159"/>
    </location>
</feature>
<name>A0ABN7NLG0_TIMPD</name>
<dbReference type="EMBL" id="CAJPIN010004235">
    <property type="protein sequence ID" value="CAG2056700.1"/>
    <property type="molecule type" value="Genomic_DNA"/>
</dbReference>
<evidence type="ECO:0000313" key="3">
    <source>
        <dbReference type="Proteomes" id="UP001153148"/>
    </source>
</evidence>
<protein>
    <submittedName>
        <fullName evidence="2">Uncharacterized protein</fullName>
    </submittedName>
</protein>
<gene>
    <name evidence="2" type="ORF">TPAB3V08_LOCUS3688</name>
</gene>
<accession>A0ABN7NLG0</accession>
<feature type="region of interest" description="Disordered" evidence="1">
    <location>
        <begin position="1"/>
        <end position="50"/>
    </location>
</feature>